<name>A0A5B7HJY3_PORTR</name>
<evidence type="ECO:0000313" key="2">
    <source>
        <dbReference type="EMBL" id="MPC73171.1"/>
    </source>
</evidence>
<dbReference type="Proteomes" id="UP000324222">
    <property type="component" value="Unassembled WGS sequence"/>
</dbReference>
<feature type="compositionally biased region" description="Low complexity" evidence="1">
    <location>
        <begin position="23"/>
        <end position="49"/>
    </location>
</feature>
<reference evidence="2 3" key="1">
    <citation type="submission" date="2019-05" db="EMBL/GenBank/DDBJ databases">
        <title>Another draft genome of Portunus trituberculatus and its Hox gene families provides insights of decapod evolution.</title>
        <authorList>
            <person name="Jeong J.-H."/>
            <person name="Song I."/>
            <person name="Kim S."/>
            <person name="Choi T."/>
            <person name="Kim D."/>
            <person name="Ryu S."/>
            <person name="Kim W."/>
        </authorList>
    </citation>
    <scope>NUCLEOTIDE SEQUENCE [LARGE SCALE GENOMIC DNA]</scope>
    <source>
        <tissue evidence="2">Muscle</tissue>
    </source>
</reference>
<dbReference type="AlphaFoldDB" id="A0A5B7HJY3"/>
<sequence>MAAALLITAQSTYSEEVPEGALTASTTAATTTTTTTNSDASTTDSATPTHNPQKVRTRPRRGRTHELARIVLSPVAG</sequence>
<dbReference type="EMBL" id="VSRR010036229">
    <property type="protein sequence ID" value="MPC73171.1"/>
    <property type="molecule type" value="Genomic_DNA"/>
</dbReference>
<accession>A0A5B7HJY3</accession>
<gene>
    <name evidence="2" type="ORF">E2C01_067489</name>
</gene>
<comment type="caution">
    <text evidence="2">The sequence shown here is derived from an EMBL/GenBank/DDBJ whole genome shotgun (WGS) entry which is preliminary data.</text>
</comment>
<evidence type="ECO:0000313" key="3">
    <source>
        <dbReference type="Proteomes" id="UP000324222"/>
    </source>
</evidence>
<proteinExistence type="predicted"/>
<protein>
    <submittedName>
        <fullName evidence="2">Uncharacterized protein</fullName>
    </submittedName>
</protein>
<evidence type="ECO:0000256" key="1">
    <source>
        <dbReference type="SAM" id="MobiDB-lite"/>
    </source>
</evidence>
<feature type="region of interest" description="Disordered" evidence="1">
    <location>
        <begin position="1"/>
        <end position="77"/>
    </location>
</feature>
<feature type="compositionally biased region" description="Basic residues" evidence="1">
    <location>
        <begin position="53"/>
        <end position="63"/>
    </location>
</feature>
<organism evidence="2 3">
    <name type="scientific">Portunus trituberculatus</name>
    <name type="common">Swimming crab</name>
    <name type="synonym">Neptunus trituberculatus</name>
    <dbReference type="NCBI Taxonomy" id="210409"/>
    <lineage>
        <taxon>Eukaryota</taxon>
        <taxon>Metazoa</taxon>
        <taxon>Ecdysozoa</taxon>
        <taxon>Arthropoda</taxon>
        <taxon>Crustacea</taxon>
        <taxon>Multicrustacea</taxon>
        <taxon>Malacostraca</taxon>
        <taxon>Eumalacostraca</taxon>
        <taxon>Eucarida</taxon>
        <taxon>Decapoda</taxon>
        <taxon>Pleocyemata</taxon>
        <taxon>Brachyura</taxon>
        <taxon>Eubrachyura</taxon>
        <taxon>Portunoidea</taxon>
        <taxon>Portunidae</taxon>
        <taxon>Portuninae</taxon>
        <taxon>Portunus</taxon>
    </lineage>
</organism>
<keyword evidence="3" id="KW-1185">Reference proteome</keyword>